<reference evidence="2" key="1">
    <citation type="journal article" date="2017" name="Nat. Microbiol.">
        <title>Global analysis of biosynthetic gene clusters reveals vast potential of secondary metabolite production in Penicillium species.</title>
        <authorList>
            <person name="Nielsen J.C."/>
            <person name="Grijseels S."/>
            <person name="Prigent S."/>
            <person name="Ji B."/>
            <person name="Dainat J."/>
            <person name="Nielsen K.F."/>
            <person name="Frisvad J.C."/>
            <person name="Workman M."/>
            <person name="Nielsen J."/>
        </authorList>
    </citation>
    <scope>NUCLEOTIDE SEQUENCE [LARGE SCALE GENOMIC DNA]</scope>
    <source>
        <strain evidence="2">IBT 31811</strain>
    </source>
</reference>
<sequence>MPYLVLTKSHPDGLSSLFLENRLQAVSLHIHERLTGPRCNWDGKGRLVNRFTRQT</sequence>
<keyword evidence="2" id="KW-1185">Reference proteome</keyword>
<proteinExistence type="predicted"/>
<organism evidence="1 2">
    <name type="scientific">Penicillium antarcticum</name>
    <dbReference type="NCBI Taxonomy" id="416450"/>
    <lineage>
        <taxon>Eukaryota</taxon>
        <taxon>Fungi</taxon>
        <taxon>Dikarya</taxon>
        <taxon>Ascomycota</taxon>
        <taxon>Pezizomycotina</taxon>
        <taxon>Eurotiomycetes</taxon>
        <taxon>Eurotiomycetidae</taxon>
        <taxon>Eurotiales</taxon>
        <taxon>Aspergillaceae</taxon>
        <taxon>Penicillium</taxon>
    </lineage>
</organism>
<evidence type="ECO:0000313" key="2">
    <source>
        <dbReference type="Proteomes" id="UP000191672"/>
    </source>
</evidence>
<accession>A0A1V6QA09</accession>
<dbReference type="EMBL" id="MDYN01000008">
    <property type="protein sequence ID" value="OQD86058.1"/>
    <property type="molecule type" value="Genomic_DNA"/>
</dbReference>
<name>A0A1V6QA09_9EURO</name>
<comment type="caution">
    <text evidence="1">The sequence shown here is derived from an EMBL/GenBank/DDBJ whole genome shotgun (WGS) entry which is preliminary data.</text>
</comment>
<dbReference type="AlphaFoldDB" id="A0A1V6QA09"/>
<dbReference type="Proteomes" id="UP000191672">
    <property type="component" value="Unassembled WGS sequence"/>
</dbReference>
<gene>
    <name evidence="1" type="ORF">PENANT_c008G06920</name>
</gene>
<protein>
    <submittedName>
        <fullName evidence="1">Uncharacterized protein</fullName>
    </submittedName>
</protein>
<evidence type="ECO:0000313" key="1">
    <source>
        <dbReference type="EMBL" id="OQD86058.1"/>
    </source>
</evidence>